<protein>
    <submittedName>
        <fullName evidence="1">Uncharacterized protein</fullName>
    </submittedName>
</protein>
<dbReference type="EMBL" id="JABEZV010000003">
    <property type="protein sequence ID" value="MBA0706945.1"/>
    <property type="molecule type" value="Genomic_DNA"/>
</dbReference>
<proteinExistence type="predicted"/>
<sequence>MRAVNETNVICQKSSMASK</sequence>
<accession>A0A7J8Z5C7</accession>
<evidence type="ECO:0000313" key="2">
    <source>
        <dbReference type="Proteomes" id="UP000593574"/>
    </source>
</evidence>
<comment type="caution">
    <text evidence="1">The sequence shown here is derived from an EMBL/GenBank/DDBJ whole genome shotgun (WGS) entry which is preliminary data.</text>
</comment>
<name>A0A7J8Z5C7_9ROSI</name>
<gene>
    <name evidence="1" type="ORF">Golax_019027</name>
</gene>
<evidence type="ECO:0000313" key="1">
    <source>
        <dbReference type="EMBL" id="MBA0706945.1"/>
    </source>
</evidence>
<dbReference type="AlphaFoldDB" id="A0A7J8Z5C7"/>
<dbReference type="Proteomes" id="UP000593574">
    <property type="component" value="Unassembled WGS sequence"/>
</dbReference>
<reference evidence="1 2" key="1">
    <citation type="journal article" date="2019" name="Genome Biol. Evol.">
        <title>Insights into the evolution of the New World diploid cottons (Gossypium, subgenus Houzingenia) based on genome sequencing.</title>
        <authorList>
            <person name="Grover C.E."/>
            <person name="Arick M.A. 2nd"/>
            <person name="Thrash A."/>
            <person name="Conover J.L."/>
            <person name="Sanders W.S."/>
            <person name="Peterson D.G."/>
            <person name="Frelichowski J.E."/>
            <person name="Scheffler J.A."/>
            <person name="Scheffler B.E."/>
            <person name="Wendel J.F."/>
        </authorList>
    </citation>
    <scope>NUCLEOTIDE SEQUENCE [LARGE SCALE GENOMIC DNA]</scope>
    <source>
        <strain evidence="1">4</strain>
        <tissue evidence="1">Leaf</tissue>
    </source>
</reference>
<keyword evidence="2" id="KW-1185">Reference proteome</keyword>
<organism evidence="1 2">
    <name type="scientific">Gossypium laxum</name>
    <dbReference type="NCBI Taxonomy" id="34288"/>
    <lineage>
        <taxon>Eukaryota</taxon>
        <taxon>Viridiplantae</taxon>
        <taxon>Streptophyta</taxon>
        <taxon>Embryophyta</taxon>
        <taxon>Tracheophyta</taxon>
        <taxon>Spermatophyta</taxon>
        <taxon>Magnoliopsida</taxon>
        <taxon>eudicotyledons</taxon>
        <taxon>Gunneridae</taxon>
        <taxon>Pentapetalae</taxon>
        <taxon>rosids</taxon>
        <taxon>malvids</taxon>
        <taxon>Malvales</taxon>
        <taxon>Malvaceae</taxon>
        <taxon>Malvoideae</taxon>
        <taxon>Gossypium</taxon>
    </lineage>
</organism>